<dbReference type="InterPro" id="IPR005064">
    <property type="entry name" value="BUG"/>
</dbReference>
<dbReference type="Gene3D" id="3.40.190.150">
    <property type="entry name" value="Bordetella uptake gene, domain 1"/>
    <property type="match status" value="1"/>
</dbReference>
<dbReference type="EMBL" id="QJUI01000008">
    <property type="protein sequence ID" value="TBU80174.1"/>
    <property type="molecule type" value="Genomic_DNA"/>
</dbReference>
<protein>
    <submittedName>
        <fullName evidence="3">Tricarboxylic transporter</fullName>
    </submittedName>
</protein>
<comment type="similarity">
    <text evidence="1">Belongs to the UPF0065 (bug) family.</text>
</comment>
<dbReference type="RefSeq" id="WP_131179959.1">
    <property type="nucleotide sequence ID" value="NZ_QJUI01000008.1"/>
</dbReference>
<evidence type="ECO:0000313" key="4">
    <source>
        <dbReference type="Proteomes" id="UP000292302"/>
    </source>
</evidence>
<dbReference type="Pfam" id="PF03401">
    <property type="entry name" value="TctC"/>
    <property type="match status" value="1"/>
</dbReference>
<evidence type="ECO:0000256" key="2">
    <source>
        <dbReference type="SAM" id="SignalP"/>
    </source>
</evidence>
<comment type="caution">
    <text evidence="3">The sequence shown here is derived from an EMBL/GenBank/DDBJ whole genome shotgun (WGS) entry which is preliminary data.</text>
</comment>
<dbReference type="Gene3D" id="3.40.190.10">
    <property type="entry name" value="Periplasmic binding protein-like II"/>
    <property type="match status" value="1"/>
</dbReference>
<gene>
    <name evidence="3" type="ORF">DNK06_10360</name>
</gene>
<dbReference type="InterPro" id="IPR042100">
    <property type="entry name" value="Bug_dom1"/>
</dbReference>
<name>A0A4Q9QMM4_9GAMM</name>
<reference evidence="3 4" key="1">
    <citation type="submission" date="2018-06" db="EMBL/GenBank/DDBJ databases">
        <title>Three novel Pseudomonas species isolated from symptomatic oak.</title>
        <authorList>
            <person name="Bueno-Gonzalez V."/>
            <person name="Brady C."/>
        </authorList>
    </citation>
    <scope>NUCLEOTIDE SEQUENCE [LARGE SCALE GENOMIC DNA]</scope>
    <source>
        <strain evidence="3 4">P9A</strain>
    </source>
</reference>
<dbReference type="OrthoDB" id="9780943at2"/>
<feature type="chain" id="PRO_5020817469" evidence="2">
    <location>
        <begin position="24"/>
        <end position="324"/>
    </location>
</feature>
<keyword evidence="2" id="KW-0732">Signal</keyword>
<dbReference type="PANTHER" id="PTHR42928:SF3">
    <property type="entry name" value="UPF0065 PROTEIN YFLP"/>
    <property type="match status" value="1"/>
</dbReference>
<keyword evidence="4" id="KW-1185">Reference proteome</keyword>
<proteinExistence type="inferred from homology"/>
<accession>A0A4Q9QMM4</accession>
<organism evidence="3 4">
    <name type="scientific">Phytopseudomonas daroniae</name>
    <dbReference type="NCBI Taxonomy" id="2487519"/>
    <lineage>
        <taxon>Bacteria</taxon>
        <taxon>Pseudomonadati</taxon>
        <taxon>Pseudomonadota</taxon>
        <taxon>Gammaproteobacteria</taxon>
        <taxon>Pseudomonadales</taxon>
        <taxon>Pseudomonadaceae</taxon>
        <taxon>Phytopseudomonas</taxon>
    </lineage>
</organism>
<dbReference type="AlphaFoldDB" id="A0A4Q9QMM4"/>
<dbReference type="PANTHER" id="PTHR42928">
    <property type="entry name" value="TRICARBOXYLATE-BINDING PROTEIN"/>
    <property type="match status" value="1"/>
</dbReference>
<evidence type="ECO:0000313" key="3">
    <source>
        <dbReference type="EMBL" id="TBU80174.1"/>
    </source>
</evidence>
<feature type="signal peptide" evidence="2">
    <location>
        <begin position="1"/>
        <end position="23"/>
    </location>
</feature>
<dbReference type="PIRSF" id="PIRSF017082">
    <property type="entry name" value="YflP"/>
    <property type="match status" value="1"/>
</dbReference>
<dbReference type="CDD" id="cd07012">
    <property type="entry name" value="PBP2_Bug_TTT"/>
    <property type="match status" value="1"/>
</dbReference>
<evidence type="ECO:0000256" key="1">
    <source>
        <dbReference type="ARBA" id="ARBA00006987"/>
    </source>
</evidence>
<dbReference type="Proteomes" id="UP000292302">
    <property type="component" value="Unassembled WGS sequence"/>
</dbReference>
<dbReference type="SUPFAM" id="SSF53850">
    <property type="entry name" value="Periplasmic binding protein-like II"/>
    <property type="match status" value="1"/>
</dbReference>
<sequence>MFTRLSRTLIVAALLVGTGLAHAEPRRPECVAPSKPGGGFDMTCKLAQIGLKDQGMLKKPMRVVYMPGGIGAVAYNMVVAQKPSAGDMITVFSSGSLLNIAQGKFGQYDQHDVKWLAALGATYGAIVVRSDSPYQTLEDLLADLRKDPKGLAVGGNGTVGSQLWMQAALLMREAQVNPRELRYVGFDAMGDVFTALLGGHVQVISTDISVAANYVESGDVRVLAVLADERMGDKLASIPTAREQGYDVSWPMIRGVYTGPQVKPEDYDWWKSSFDALAKTDDFERLVRRSDLFPFYLAGDELSEYVDKEVERYRQLAAEFGLAE</sequence>